<organism evidence="2 3">
    <name type="scientific">Nesidiocoris tenuis</name>
    <dbReference type="NCBI Taxonomy" id="355587"/>
    <lineage>
        <taxon>Eukaryota</taxon>
        <taxon>Metazoa</taxon>
        <taxon>Ecdysozoa</taxon>
        <taxon>Arthropoda</taxon>
        <taxon>Hexapoda</taxon>
        <taxon>Insecta</taxon>
        <taxon>Pterygota</taxon>
        <taxon>Neoptera</taxon>
        <taxon>Paraneoptera</taxon>
        <taxon>Hemiptera</taxon>
        <taxon>Heteroptera</taxon>
        <taxon>Panheteroptera</taxon>
        <taxon>Cimicomorpha</taxon>
        <taxon>Miridae</taxon>
        <taxon>Dicyphina</taxon>
        <taxon>Nesidiocoris</taxon>
    </lineage>
</organism>
<name>A0ABN7B846_9HEMI</name>
<dbReference type="Proteomes" id="UP001307889">
    <property type="component" value="Chromosome 11"/>
</dbReference>
<reference evidence="2 3" key="1">
    <citation type="submission" date="2023-09" db="EMBL/GenBank/DDBJ databases">
        <title>Nesidiocoris tenuis whole genome shotgun sequence.</title>
        <authorList>
            <person name="Shibata T."/>
            <person name="Shimoda M."/>
            <person name="Kobayashi T."/>
            <person name="Uehara T."/>
        </authorList>
    </citation>
    <scope>NUCLEOTIDE SEQUENCE [LARGE SCALE GENOMIC DNA]</scope>
    <source>
        <strain evidence="2 3">Japan</strain>
    </source>
</reference>
<accession>A0ABN7B846</accession>
<evidence type="ECO:0000313" key="3">
    <source>
        <dbReference type="Proteomes" id="UP001307889"/>
    </source>
</evidence>
<evidence type="ECO:0000313" key="2">
    <source>
        <dbReference type="EMBL" id="BET00559.1"/>
    </source>
</evidence>
<protein>
    <submittedName>
        <fullName evidence="2">Uncharacterized protein</fullName>
    </submittedName>
</protein>
<feature type="region of interest" description="Disordered" evidence="1">
    <location>
        <begin position="50"/>
        <end position="80"/>
    </location>
</feature>
<sequence>MKDSQFYIAYEKMKEDLLKRCRSKVKQWILTETFLGSFIIPLFLQHHGVRHPSFGTSQKKERRNFSKGITKRQPPRLAEK</sequence>
<gene>
    <name evidence="2" type="ORF">NTJ_13375</name>
</gene>
<keyword evidence="3" id="KW-1185">Reference proteome</keyword>
<evidence type="ECO:0000256" key="1">
    <source>
        <dbReference type="SAM" id="MobiDB-lite"/>
    </source>
</evidence>
<proteinExistence type="predicted"/>
<dbReference type="EMBL" id="AP028919">
    <property type="protein sequence ID" value="BET00559.1"/>
    <property type="molecule type" value="Genomic_DNA"/>
</dbReference>